<accession>A0A1G2EDH1</accession>
<name>A0A1G2EDH1_9BACT</name>
<evidence type="ECO:0000313" key="2">
    <source>
        <dbReference type="EMBL" id="OGZ23856.1"/>
    </source>
</evidence>
<protein>
    <submittedName>
        <fullName evidence="2">Uncharacterized protein</fullName>
    </submittedName>
</protein>
<reference evidence="2 3" key="1">
    <citation type="journal article" date="2016" name="Nat. Commun.">
        <title>Thousands of microbial genomes shed light on interconnected biogeochemical processes in an aquifer system.</title>
        <authorList>
            <person name="Anantharaman K."/>
            <person name="Brown C.T."/>
            <person name="Hug L.A."/>
            <person name="Sharon I."/>
            <person name="Castelle C.J."/>
            <person name="Probst A.J."/>
            <person name="Thomas B.C."/>
            <person name="Singh A."/>
            <person name="Wilkins M.J."/>
            <person name="Karaoz U."/>
            <person name="Brodie E.L."/>
            <person name="Williams K.H."/>
            <person name="Hubbard S.S."/>
            <person name="Banfield J.F."/>
        </authorList>
    </citation>
    <scope>NUCLEOTIDE SEQUENCE [LARGE SCALE GENOMIC DNA]</scope>
</reference>
<feature type="compositionally biased region" description="Basic and acidic residues" evidence="1">
    <location>
        <begin position="41"/>
        <end position="51"/>
    </location>
</feature>
<comment type="caution">
    <text evidence="2">The sequence shown here is derived from an EMBL/GenBank/DDBJ whole genome shotgun (WGS) entry which is preliminary data.</text>
</comment>
<proteinExistence type="predicted"/>
<feature type="compositionally biased region" description="Basic and acidic residues" evidence="1">
    <location>
        <begin position="1"/>
        <end position="20"/>
    </location>
</feature>
<dbReference type="Proteomes" id="UP000176406">
    <property type="component" value="Unassembled WGS sequence"/>
</dbReference>
<dbReference type="AlphaFoldDB" id="A0A1G2EDH1"/>
<sequence length="61" mass="7035">MAKDEHAHGQQEEAKSRDNNILEEAENQIFGHGRYNPPSNPKEREQFHEGIKNAQNNPPKK</sequence>
<feature type="region of interest" description="Disordered" evidence="1">
    <location>
        <begin position="1"/>
        <end position="61"/>
    </location>
</feature>
<organism evidence="2 3">
    <name type="scientific">Candidatus Nealsonbacteria bacterium RIFCSPLOWO2_01_FULL_41_9</name>
    <dbReference type="NCBI Taxonomy" id="1801671"/>
    <lineage>
        <taxon>Bacteria</taxon>
        <taxon>Candidatus Nealsoniibacteriota</taxon>
    </lineage>
</organism>
<dbReference type="EMBL" id="MHMG01000005">
    <property type="protein sequence ID" value="OGZ23856.1"/>
    <property type="molecule type" value="Genomic_DNA"/>
</dbReference>
<evidence type="ECO:0000313" key="3">
    <source>
        <dbReference type="Proteomes" id="UP000176406"/>
    </source>
</evidence>
<evidence type="ECO:0000256" key="1">
    <source>
        <dbReference type="SAM" id="MobiDB-lite"/>
    </source>
</evidence>
<gene>
    <name evidence="2" type="ORF">A3A08_01715</name>
</gene>